<organism evidence="2 3">
    <name type="scientific">Cereibacter changlensis</name>
    <dbReference type="NCBI Taxonomy" id="402884"/>
    <lineage>
        <taxon>Bacteria</taxon>
        <taxon>Pseudomonadati</taxon>
        <taxon>Pseudomonadota</taxon>
        <taxon>Alphaproteobacteria</taxon>
        <taxon>Rhodobacterales</taxon>
        <taxon>Paracoccaceae</taxon>
        <taxon>Cereibacter</taxon>
    </lineage>
</organism>
<evidence type="ECO:0000313" key="2">
    <source>
        <dbReference type="EMBL" id="PZX45993.1"/>
    </source>
</evidence>
<dbReference type="Proteomes" id="UP000249538">
    <property type="component" value="Unassembled WGS sequence"/>
</dbReference>
<reference evidence="2 3" key="1">
    <citation type="submission" date="2018-06" db="EMBL/GenBank/DDBJ databases">
        <title>Genomic Encyclopedia of Archaeal and Bacterial Type Strains, Phase II (KMG-II): from individual species to whole genera.</title>
        <authorList>
            <person name="Goeker M."/>
        </authorList>
    </citation>
    <scope>NUCLEOTIDE SEQUENCE [LARGE SCALE GENOMIC DNA]</scope>
    <source>
        <strain evidence="2 3">DSM 18774</strain>
    </source>
</reference>
<feature type="domain" description="Helix-turn-helix" evidence="1">
    <location>
        <begin position="161"/>
        <end position="205"/>
    </location>
</feature>
<dbReference type="EMBL" id="QKZS01000064">
    <property type="protein sequence ID" value="PZX45993.1"/>
    <property type="molecule type" value="Genomic_DNA"/>
</dbReference>
<evidence type="ECO:0000259" key="1">
    <source>
        <dbReference type="Pfam" id="PF12728"/>
    </source>
</evidence>
<dbReference type="AlphaFoldDB" id="A0A2W7QCV3"/>
<accession>A0A2W7QCV3</accession>
<dbReference type="InterPro" id="IPR041657">
    <property type="entry name" value="HTH_17"/>
</dbReference>
<gene>
    <name evidence="2" type="ORF">LX76_04728</name>
</gene>
<name>A0A2W7QCV3_9RHOB</name>
<proteinExistence type="predicted"/>
<dbReference type="RefSeq" id="WP_211314721.1">
    <property type="nucleotide sequence ID" value="NZ_QKZS01000064.1"/>
</dbReference>
<protein>
    <recommendedName>
        <fullName evidence="1">Helix-turn-helix domain-containing protein</fullName>
    </recommendedName>
</protein>
<comment type="caution">
    <text evidence="2">The sequence shown here is derived from an EMBL/GenBank/DDBJ whole genome shotgun (WGS) entry which is preliminary data.</text>
</comment>
<sequence length="238" mass="26542">MAAVEHKLAAVGAEIQAKPKVDPAVLMRLATDLPSVWNATGTDARARQRLVRLLIEEVVVDIDAETNQFILLIHWIGGRHTEIRLARRKTGRFPPSRALTAPDVLRKLAGHWPDRELAVTLNRMRCRTEDGETWTTVRVAELRDRLAIPPYDPDAEVPKPLSVDAAAKRLGVCVASVHKLIRSQTLPATQIMYSAPWKIPVDALETEAVRIALQEIAVRRPRQALDKIADRSMTLPGF</sequence>
<dbReference type="Pfam" id="PF12728">
    <property type="entry name" value="HTH_17"/>
    <property type="match status" value="1"/>
</dbReference>
<evidence type="ECO:0000313" key="3">
    <source>
        <dbReference type="Proteomes" id="UP000249538"/>
    </source>
</evidence>